<dbReference type="EMBL" id="CP003546">
    <property type="protein sequence ID" value="AFP84416.1"/>
    <property type="molecule type" value="Genomic_DNA"/>
</dbReference>
<feature type="transmembrane region" description="Helical" evidence="1">
    <location>
        <begin position="40"/>
        <end position="60"/>
    </location>
</feature>
<gene>
    <name evidence="3" type="ORF">A359_00070</name>
</gene>
<protein>
    <submittedName>
        <fullName evidence="3">PAP2 superfamily protein</fullName>
    </submittedName>
</protein>
<organism evidence="3 4">
    <name type="scientific">secondary endosymbiont of Ctenarytaina eucalypti</name>
    <dbReference type="NCBI Taxonomy" id="1199245"/>
    <lineage>
        <taxon>Bacteria</taxon>
        <taxon>Pseudomonadati</taxon>
        <taxon>Pseudomonadota</taxon>
        <taxon>Gammaproteobacteria</taxon>
        <taxon>Enterobacterales</taxon>
        <taxon>Enterobacteriaceae</taxon>
        <taxon>aphid secondary symbionts</taxon>
    </lineage>
</organism>
<dbReference type="OrthoDB" id="8590768at2"/>
<dbReference type="RefSeq" id="WP_014887715.1">
    <property type="nucleotide sequence ID" value="NC_018419.1"/>
</dbReference>
<reference evidence="3 4" key="1">
    <citation type="journal article" date="2012" name="Mol. Biol. Evol.">
        <title>Genome reduction and co-evolution between the primary and secondary bacterial symbionts of psyllids.</title>
        <authorList>
            <person name="Sloan D.B."/>
            <person name="Moran N.A."/>
        </authorList>
    </citation>
    <scope>NUCLEOTIDE SEQUENCE [LARGE SCALE GENOMIC DNA]</scope>
    <source>
        <strain evidence="3">Ceuc_S</strain>
    </source>
</reference>
<sequence length="222" mass="24544">MSWHWVTFFGDSMLLLPCAGVIMVMLLLKADTRQSCWQWLMLFSLTGATVVVSKLAFMGWGIGSSTYDFTGFSGHSALSASIWPIILWILFRRARPIPRISMVVIGYLLAMIIGLSRVIIQAHSASEILSGLALGYVMSTRFLLMQHAQNASLCSLTNSQIAVILILSLLLVVQGKKAPTQNLLEKIALNVAPVKKVYTRNDLHFRAIRLERGIIPDVRSGA</sequence>
<keyword evidence="4" id="KW-1185">Reference proteome</keyword>
<name>J3VR56_9ENTR</name>
<feature type="domain" description="Phosphatidic acid phosphatase type 2/haloperoxidase" evidence="2">
    <location>
        <begin position="16"/>
        <end position="143"/>
    </location>
</feature>
<evidence type="ECO:0000256" key="1">
    <source>
        <dbReference type="SAM" id="Phobius"/>
    </source>
</evidence>
<keyword evidence="1" id="KW-1133">Transmembrane helix</keyword>
<dbReference type="PATRIC" id="fig|1199245.3.peg.9"/>
<keyword evidence="1" id="KW-0812">Transmembrane</keyword>
<feature type="transmembrane region" description="Helical" evidence="1">
    <location>
        <begin position="6"/>
        <end position="28"/>
    </location>
</feature>
<evidence type="ECO:0000313" key="3">
    <source>
        <dbReference type="EMBL" id="AFP84416.1"/>
    </source>
</evidence>
<evidence type="ECO:0000313" key="4">
    <source>
        <dbReference type="Proteomes" id="UP000003936"/>
    </source>
</evidence>
<dbReference type="SMART" id="SM00014">
    <property type="entry name" value="acidPPc"/>
    <property type="match status" value="1"/>
</dbReference>
<feature type="transmembrane region" description="Helical" evidence="1">
    <location>
        <begin position="72"/>
        <end position="91"/>
    </location>
</feature>
<dbReference type="Proteomes" id="UP000003936">
    <property type="component" value="Chromosome"/>
</dbReference>
<dbReference type="STRING" id="1199245.A359_00070"/>
<dbReference type="Gene3D" id="1.20.144.10">
    <property type="entry name" value="Phosphatidic acid phosphatase type 2/haloperoxidase"/>
    <property type="match status" value="1"/>
</dbReference>
<dbReference type="Pfam" id="PF01569">
    <property type="entry name" value="PAP2"/>
    <property type="match status" value="1"/>
</dbReference>
<accession>J3VR56</accession>
<dbReference type="InterPro" id="IPR000326">
    <property type="entry name" value="PAP2/HPO"/>
</dbReference>
<keyword evidence="1" id="KW-0472">Membrane</keyword>
<evidence type="ECO:0000259" key="2">
    <source>
        <dbReference type="SMART" id="SM00014"/>
    </source>
</evidence>
<dbReference type="AlphaFoldDB" id="J3VR56"/>
<proteinExistence type="predicted"/>
<dbReference type="KEGG" id="sect:A359_00070"/>
<feature type="transmembrane region" description="Helical" evidence="1">
    <location>
        <begin position="151"/>
        <end position="173"/>
    </location>
</feature>
<feature type="transmembrane region" description="Helical" evidence="1">
    <location>
        <begin position="103"/>
        <end position="122"/>
    </location>
</feature>
<dbReference type="InterPro" id="IPR036938">
    <property type="entry name" value="PAP2/HPO_sf"/>
</dbReference>
<dbReference type="SUPFAM" id="SSF48317">
    <property type="entry name" value="Acid phosphatase/Vanadium-dependent haloperoxidase"/>
    <property type="match status" value="1"/>
</dbReference>
<dbReference type="HOGENOM" id="CLU_079852_2_0_6"/>